<evidence type="ECO:0000313" key="4">
    <source>
        <dbReference type="Proteomes" id="UP000049077"/>
    </source>
</evidence>
<organism evidence="2 5">
    <name type="scientific">Vibrio crassostreae</name>
    <dbReference type="NCBI Taxonomy" id="246167"/>
    <lineage>
        <taxon>Bacteria</taxon>
        <taxon>Pseudomonadati</taxon>
        <taxon>Pseudomonadota</taxon>
        <taxon>Gammaproteobacteria</taxon>
        <taxon>Vibrionales</taxon>
        <taxon>Vibrionaceae</taxon>
        <taxon>Vibrio</taxon>
    </lineage>
</organism>
<name>A0A4R3P8L7_9VIBR</name>
<accession>A0A4R3P8L7</accession>
<keyword evidence="4" id="KW-1185">Reference proteome</keyword>
<dbReference type="Proteomes" id="UP000049077">
    <property type="component" value="Unassembled WGS sequence"/>
</dbReference>
<gene>
    <name evidence="3" type="ORF">VCR4J5_670084</name>
    <name evidence="2" type="ORF">VCR5J5_1360044</name>
</gene>
<keyword evidence="1" id="KW-0175">Coiled coil</keyword>
<sequence>MTMSGPNEFTQKDLMKHLLDVSQHTVTREQLQETERNLNRRIDEVRTEVADVRTELKQDIAEVRTEVKEVRSKLDRLQWAICGTIIVGTVTLLFKEQILMAFLS</sequence>
<evidence type="ECO:0008006" key="6">
    <source>
        <dbReference type="Google" id="ProtNLM"/>
    </source>
</evidence>
<dbReference type="Proteomes" id="UP000049495">
    <property type="component" value="Unassembled WGS sequence"/>
</dbReference>
<reference evidence="2 4" key="1">
    <citation type="submission" date="2014-06" db="EMBL/GenBank/DDBJ databases">
        <authorList>
            <person name="Le Roux F."/>
        </authorList>
    </citation>
    <scope>NUCLEOTIDE SEQUENCE</scope>
    <source>
        <strain evidence="3 4">J5-4</strain>
        <strain evidence="2">J5-5</strain>
    </source>
</reference>
<dbReference type="Gene3D" id="1.20.58.130">
    <property type="match status" value="1"/>
</dbReference>
<dbReference type="EMBL" id="CCJX01000154">
    <property type="protein sequence ID" value="CDT52263.1"/>
    <property type="molecule type" value="Genomic_DNA"/>
</dbReference>
<evidence type="ECO:0000313" key="3">
    <source>
        <dbReference type="EMBL" id="CDT52263.1"/>
    </source>
</evidence>
<proteinExistence type="predicted"/>
<comment type="caution">
    <text evidence="2">The sequence shown here is derived from an EMBL/GenBank/DDBJ whole genome shotgun (WGS) entry which is preliminary data.</text>
</comment>
<evidence type="ECO:0000313" key="5">
    <source>
        <dbReference type="Proteomes" id="UP000049495"/>
    </source>
</evidence>
<dbReference type="OrthoDB" id="9942593at2"/>
<reference evidence="5" key="2">
    <citation type="submission" date="2014-06" db="EMBL/GenBank/DDBJ databases">
        <authorList>
            <person name="Le Roux Frederique"/>
        </authorList>
    </citation>
    <scope>NUCLEOTIDE SEQUENCE [LARGE SCALE GENOMIC DNA]</scope>
    <source>
        <strain evidence="5">J5-5</strain>
    </source>
</reference>
<evidence type="ECO:0000313" key="2">
    <source>
        <dbReference type="EMBL" id="CDT00213.1"/>
    </source>
</evidence>
<dbReference type="RefSeq" id="WP_081016087.1">
    <property type="nucleotide sequence ID" value="NZ_CAWMQT010000154.1"/>
</dbReference>
<dbReference type="EMBL" id="CCJV01000042">
    <property type="protein sequence ID" value="CDT00213.1"/>
    <property type="molecule type" value="Genomic_DNA"/>
</dbReference>
<evidence type="ECO:0000256" key="1">
    <source>
        <dbReference type="SAM" id="Coils"/>
    </source>
</evidence>
<dbReference type="AlphaFoldDB" id="A0A4R3P8L7"/>
<protein>
    <recommendedName>
        <fullName evidence="6">DUF1640 domain-containing protein</fullName>
    </recommendedName>
</protein>
<feature type="coiled-coil region" evidence="1">
    <location>
        <begin position="28"/>
        <end position="80"/>
    </location>
</feature>